<sequence>MPTPQPGPPSRPLLLLDVDGPLNPFHAQPHERPAGHAMHRMSPSWLLPGPDGAPATPIEVRLDPGHGRRLLGPGYDLAWASGWQDEANAWIAPRIGLPPLPHVPFADIRAWRPDGTCAKTWEIVEWAAGRPFAWVDDDIDEADRAFVAARHPGPALLHRVHPAKGLRDEDFEVLADWAAGPGAAAHR</sequence>
<dbReference type="EMBL" id="CP108482">
    <property type="protein sequence ID" value="WUS60559.1"/>
    <property type="molecule type" value="Genomic_DNA"/>
</dbReference>
<protein>
    <recommendedName>
        <fullName evidence="3">Secreted protein</fullName>
    </recommendedName>
</protein>
<dbReference type="RefSeq" id="WP_329493335.1">
    <property type="nucleotide sequence ID" value="NZ_CP108460.1"/>
</dbReference>
<organism evidence="1 2">
    <name type="scientific">Kitasatospora herbaricolor</name>
    <dbReference type="NCBI Taxonomy" id="68217"/>
    <lineage>
        <taxon>Bacteria</taxon>
        <taxon>Bacillati</taxon>
        <taxon>Actinomycetota</taxon>
        <taxon>Actinomycetes</taxon>
        <taxon>Kitasatosporales</taxon>
        <taxon>Streptomycetaceae</taxon>
        <taxon>Kitasatospora</taxon>
    </lineage>
</organism>
<reference evidence="1 2" key="1">
    <citation type="submission" date="2022-10" db="EMBL/GenBank/DDBJ databases">
        <title>The complete genomes of actinobacterial strains from the NBC collection.</title>
        <authorList>
            <person name="Joergensen T.S."/>
            <person name="Alvarez Arevalo M."/>
            <person name="Sterndorff E.B."/>
            <person name="Faurdal D."/>
            <person name="Vuksanovic O."/>
            <person name="Mourched A.-S."/>
            <person name="Charusanti P."/>
            <person name="Shaw S."/>
            <person name="Blin K."/>
            <person name="Weber T."/>
        </authorList>
    </citation>
    <scope>NUCLEOTIDE SEQUENCE [LARGE SCALE GENOMIC DNA]</scope>
    <source>
        <strain evidence="1 2">NBC_01247</strain>
    </source>
</reference>
<evidence type="ECO:0008006" key="3">
    <source>
        <dbReference type="Google" id="ProtNLM"/>
    </source>
</evidence>
<evidence type="ECO:0000313" key="1">
    <source>
        <dbReference type="EMBL" id="WUS60559.1"/>
    </source>
</evidence>
<dbReference type="Proteomes" id="UP001432014">
    <property type="component" value="Chromosome"/>
</dbReference>
<accession>A0ABZ1WIR8</accession>
<evidence type="ECO:0000313" key="2">
    <source>
        <dbReference type="Proteomes" id="UP001432014"/>
    </source>
</evidence>
<name>A0ABZ1WIR8_9ACTN</name>
<proteinExistence type="predicted"/>
<gene>
    <name evidence="1" type="ORF">OG469_36775</name>
</gene>
<keyword evidence="2" id="KW-1185">Reference proteome</keyword>